<dbReference type="STRING" id="1560234.SP90_08715"/>
<name>A0A1B7XD42_9BACT</name>
<evidence type="ECO:0000313" key="2">
    <source>
        <dbReference type="EMBL" id="OBQ51903.1"/>
    </source>
</evidence>
<dbReference type="AlphaFoldDB" id="A0A1B7XD42"/>
<comment type="caution">
    <text evidence="2">The sequence shown here is derived from an EMBL/GenBank/DDBJ whole genome shotgun (WGS) entry which is preliminary data.</text>
</comment>
<dbReference type="Pfam" id="PF01738">
    <property type="entry name" value="DLH"/>
    <property type="match status" value="1"/>
</dbReference>
<reference evidence="2 3" key="1">
    <citation type="submission" date="2015-01" db="EMBL/GenBank/DDBJ databases">
        <title>Desulfovibrio sp. JC271 draft genome sequence.</title>
        <authorList>
            <person name="Shivani Y."/>
            <person name="Subhash Y."/>
            <person name="Sasikala C."/>
            <person name="Ramana C.V."/>
        </authorList>
    </citation>
    <scope>NUCLEOTIDE SEQUENCE [LARGE SCALE GENOMIC DNA]</scope>
    <source>
        <strain evidence="2 3">JC271</strain>
    </source>
</reference>
<dbReference type="PANTHER" id="PTHR46623:SF6">
    <property type="entry name" value="ALPHA_BETA-HYDROLASES SUPERFAMILY PROTEIN"/>
    <property type="match status" value="1"/>
</dbReference>
<dbReference type="Proteomes" id="UP000091979">
    <property type="component" value="Unassembled WGS sequence"/>
</dbReference>
<evidence type="ECO:0000259" key="1">
    <source>
        <dbReference type="Pfam" id="PF01738"/>
    </source>
</evidence>
<accession>A0A1B7XD42</accession>
<organism evidence="2 3">
    <name type="scientific">Halodesulfovibrio spirochaetisodalis</name>
    <dbReference type="NCBI Taxonomy" id="1560234"/>
    <lineage>
        <taxon>Bacteria</taxon>
        <taxon>Pseudomonadati</taxon>
        <taxon>Thermodesulfobacteriota</taxon>
        <taxon>Desulfovibrionia</taxon>
        <taxon>Desulfovibrionales</taxon>
        <taxon>Desulfovibrionaceae</taxon>
        <taxon>Halodesulfovibrio</taxon>
    </lineage>
</organism>
<dbReference type="GO" id="GO:0016787">
    <property type="term" value="F:hydrolase activity"/>
    <property type="evidence" value="ECO:0007669"/>
    <property type="project" value="InterPro"/>
</dbReference>
<proteinExistence type="predicted"/>
<dbReference type="InterPro" id="IPR002925">
    <property type="entry name" value="Dienelactn_hydro"/>
</dbReference>
<dbReference type="RefSeq" id="WP_066854612.1">
    <property type="nucleotide sequence ID" value="NZ_JXMS01000012.1"/>
</dbReference>
<dbReference type="Gene3D" id="3.40.50.1820">
    <property type="entry name" value="alpha/beta hydrolase"/>
    <property type="match status" value="1"/>
</dbReference>
<feature type="domain" description="Dienelactone hydrolase" evidence="1">
    <location>
        <begin position="71"/>
        <end position="169"/>
    </location>
</feature>
<keyword evidence="3" id="KW-1185">Reference proteome</keyword>
<dbReference type="PANTHER" id="PTHR46623">
    <property type="entry name" value="CARBOXYMETHYLENEBUTENOLIDASE-RELATED"/>
    <property type="match status" value="1"/>
</dbReference>
<evidence type="ECO:0000313" key="3">
    <source>
        <dbReference type="Proteomes" id="UP000091979"/>
    </source>
</evidence>
<dbReference type="PATRIC" id="fig|1560234.3.peg.568"/>
<protein>
    <recommendedName>
        <fullName evidence="1">Dienelactone hydrolase domain-containing protein</fullName>
    </recommendedName>
</protein>
<dbReference type="InterPro" id="IPR029058">
    <property type="entry name" value="AB_hydrolase_fold"/>
</dbReference>
<gene>
    <name evidence="2" type="ORF">SP90_08715</name>
</gene>
<sequence>MHIIFVTEIWGKTPHVDAMVSFFKDTADNITIVDPYDGADPAFPSEKEAYAQYQAQCGHAEFAERVSKALRESTEPTCLVGFSAGAGAVWSAVSADSAGTAKAAICFYGSSIRDMVDYDPKVPVDLVFSDNEPHFDVESVARTLQDIPNAQCYITPFAHGFMNPLSANFHGEAYHFWLKWIKDQLAEHMAS</sequence>
<dbReference type="EMBL" id="JXMS01000012">
    <property type="protein sequence ID" value="OBQ51903.1"/>
    <property type="molecule type" value="Genomic_DNA"/>
</dbReference>
<dbReference type="InterPro" id="IPR051049">
    <property type="entry name" value="Dienelactone_hydrolase-like"/>
</dbReference>
<dbReference type="SUPFAM" id="SSF53474">
    <property type="entry name" value="alpha/beta-Hydrolases"/>
    <property type="match status" value="1"/>
</dbReference>